<reference key="1">
    <citation type="journal article" date="1999" name="Nature">
        <title>Sequence and analysis of chromosome 4 of the plant Arabidopsis thaliana.</title>
        <authorList>
            <consortium name="EU"/>
            <consortium name="CSHL and WU Arabidopsis Sequencing Project"/>
            <person name="Mayer K."/>
            <person name="Schuller C."/>
            <person name="Wambutt R."/>
            <person name="Murphy G."/>
            <person name="Volckaert G."/>
            <person name="Pohl T."/>
            <person name="Dusterhoft A."/>
            <person name="Stiekema W."/>
            <person name="Entian K.D."/>
            <person name="Terryn N."/>
            <person name="Harris B."/>
            <person name="Ansorge W."/>
            <person name="Brandt P."/>
            <person name="Grivell L."/>
            <person name="Rieger M."/>
            <person name="Weichselgartner M."/>
            <person name="de Simone V."/>
            <person name="Obermaier B."/>
            <person name="Mache R."/>
            <person name="Muller M."/>
            <person name="Kreis M."/>
            <person name="Delseny M."/>
            <person name="Puigdomenech P."/>
            <person name="Watson M."/>
            <person name="Schmidtheini T."/>
            <person name="Reichert B."/>
            <person name="Portatelle D."/>
            <person name="Perez-Alonso M."/>
            <person name="Boutry M."/>
            <person name="Bancroft I."/>
            <person name="Vos P."/>
            <person name="Hoheisel J."/>
            <person name="Zimmermann W."/>
            <person name="Wedler H."/>
            <person name="Ridley P."/>
            <person name="Langham S.A."/>
            <person name="McCullagh B."/>
            <person name="Bilham L."/>
            <person name="Robben J."/>
            <person name="Van der Schueren J."/>
            <person name="Grymonprez B."/>
            <person name="Chuang Y.J."/>
            <person name="Vandenbussche F."/>
            <person name="Braeken M."/>
            <person name="Weltjens I."/>
            <person name="Voet M."/>
            <person name="Bastiaens I."/>
            <person name="Aert R."/>
            <person name="Defoor E."/>
            <person name="Weitzenegger T."/>
            <person name="Bothe G."/>
            <person name="Ramsperger U."/>
            <person name="Hilbert H."/>
            <person name="Braun M."/>
            <person name="Holzer E."/>
            <person name="Brandt A."/>
            <person name="Peters S."/>
            <person name="van Staveren M."/>
            <person name="Dirske W."/>
            <person name="Mooijman P."/>
            <person name="Klein Lankhorst R."/>
            <person name="Rose M."/>
            <person name="Hauf J."/>
            <person name="Kotter P."/>
            <person name="Berneiser S."/>
            <person name="Hempel S."/>
            <person name="Feldpausch M."/>
            <person name="Lamberth S."/>
            <person name="Van den Daele H."/>
            <person name="De Keyser A."/>
            <person name="Buysshaert C."/>
            <person name="Gielen J."/>
            <person name="Villarroel R."/>
            <person name="De Clercq R."/>
            <person name="Van Montagu M."/>
            <person name="Rogers J."/>
            <person name="Cronin A."/>
            <person name="Quail M."/>
            <person name="Bray-Allen S."/>
            <person name="Clark L."/>
            <person name="Doggett J."/>
            <person name="Hall S."/>
            <person name="Kay M."/>
            <person name="Lennard N."/>
            <person name="McLay K."/>
            <person name="Mayes R."/>
            <person name="Pettett A."/>
            <person name="Rajandream M.A."/>
            <person name="Lyne M."/>
            <person name="Benes V."/>
            <person name="Rechmann S."/>
            <person name="Borkova D."/>
            <person name="Blocker H."/>
            <person name="Scharfe M."/>
            <person name="Grimm M."/>
            <person name="Lohnert T.H."/>
            <person name="Dose S."/>
            <person name="de Haan M."/>
            <person name="Maarse A."/>
            <person name="Schafer M."/>
            <person name="Muller-Auer S."/>
            <person name="Gabel C."/>
            <person name="Fuchs M."/>
            <person name="Fartmann B."/>
            <person name="Granderath K."/>
            <person name="Dauner D."/>
            <person name="Herzl A."/>
            <person name="Neumann S."/>
            <person name="Argiriou A."/>
            <person name="Vitale D."/>
            <person name="Liguori R."/>
            <person name="Piravandi E."/>
            <person name="Massenet O."/>
            <person name="Quigley F."/>
            <person name="Clabauld G."/>
            <person name="Mundlein A."/>
            <person name="Felber R."/>
            <person name="Schnabl S."/>
            <person name="Hiller R."/>
            <person name="Schmidt W."/>
            <person name="Lecharny A."/>
            <person name="Aubourg S."/>
            <person name="Chefdor F."/>
            <person name="Cooke R."/>
            <person name="Berger C."/>
            <person name="Montfort A."/>
            <person name="Casacuberta E."/>
            <person name="Gibbons T."/>
            <person name="Weber N."/>
            <person name="Vandenbol M."/>
            <person name="Bargues M."/>
            <person name="Terol J."/>
            <person name="Torres A."/>
            <person name="Perez-Perez A."/>
            <person name="Purnelle B."/>
            <person name="Bent E."/>
            <person name="Johnson S."/>
            <person name="Tacon D."/>
            <person name="Jesse T."/>
            <person name="Heijnen L."/>
            <person name="Schwarz S."/>
            <person name="Scholler P."/>
            <person name="Heber S."/>
            <person name="Francs P."/>
            <person name="Bielke C."/>
            <person name="Frishman D."/>
            <person name="Haase D."/>
            <person name="Lemcke K."/>
            <person name="Mewes H.W."/>
            <person name="Stocker S."/>
            <person name="Zaccaria P."/>
            <person name="Bevan M."/>
            <person name="Wilson R.K."/>
            <person name="de la Bastide M."/>
            <person name="Habermann K."/>
            <person name="Parnell L."/>
            <person name="Dedhia N."/>
            <person name="Gnoj L."/>
            <person name="Schutz K."/>
            <person name="Huang E."/>
            <person name="Spiegel L."/>
            <person name="Sehkon M."/>
            <person name="Murray J."/>
            <person name="Sheet P."/>
            <person name="Cordes M."/>
            <person name="Abu-Threideh J."/>
            <person name="Stoneking T."/>
            <person name="Kalicki J."/>
            <person name="Graves T."/>
            <person name="Harmon G."/>
            <person name="Edwards J."/>
            <person name="Latreille P."/>
            <person name="Courtney L."/>
            <person name="Cloud J."/>
            <person name="Abbott A."/>
            <person name="Scott K."/>
            <person name="Johnson D."/>
            <person name="Minx P."/>
            <person name="Bentley D."/>
            <person name="Fulton B."/>
            <person name="Miller N."/>
            <person name="Greco T."/>
            <person name="Kemp K."/>
            <person name="Kramer J."/>
            <person name="Fulton L."/>
            <person name="Mardis E."/>
            <person name="Dante M."/>
            <person name="Pepin K."/>
            <person name="Hillier L."/>
            <person name="Nelson J."/>
            <person name="Spieth J."/>
            <person name="Ryan E."/>
            <person name="Andrews S."/>
            <person name="Geisel C."/>
            <person name="Layman D."/>
            <person name="Du H."/>
            <person name="Ali J."/>
            <person name="Berghoff A."/>
            <person name="Jones K."/>
            <person name="Drone K."/>
            <person name="Cotton M."/>
            <person name="Joshu C."/>
            <person name="Antonoiu B."/>
            <person name="Zidanic M."/>
            <person name="Strong C."/>
            <person name="Sun H."/>
            <person name="Lamar B."/>
            <person name="Yordan C."/>
            <person name="Ma P."/>
            <person name="Zhong J."/>
            <person name="Preston R."/>
            <person name="Vil D."/>
            <person name="Shekher M."/>
            <person name="Matero A."/>
            <person name="Shah R."/>
            <person name="Swaby I.K."/>
            <person name="O'Shaughnessy A."/>
            <person name="Rodriguez M."/>
            <person name="Hoffmann J."/>
            <person name="Till S."/>
            <person name="Granat S."/>
            <person name="Shohdy N."/>
            <person name="Hasegawa A."/>
            <person name="Hameed A."/>
            <person name="Lodhi M."/>
            <person name="Johnson A."/>
            <person name="Chen E."/>
            <person name="Marra M."/>
            <person name="Martienssen R."/>
            <person name="McCombie W.R."/>
        </authorList>
    </citation>
    <scope>NUCLEOTIDE SEQUENCE [LARGE SCALE GENOMIC DNA]</scope>
    <source>
        <strain>cv. Columbia</strain>
    </source>
</reference>
<evidence type="ECO:0000313" key="2">
    <source>
        <dbReference type="EMBL" id="CAB80833.1"/>
    </source>
</evidence>
<name>Q9S9V2_ARATH</name>
<dbReference type="PANTHER" id="PTHR16056:SF2">
    <property type="entry name" value="TESTIS-EXPRESSED PROTEIN 10"/>
    <property type="match status" value="1"/>
</dbReference>
<gene>
    <name evidence="1" type="primary">T19J18.1</name>
    <name evidence="2" type="ordered locus">At4g04680</name>
</gene>
<reference evidence="1" key="3">
    <citation type="submission" date="1999-05" db="EMBL/GenBank/DDBJ databases">
        <title>The sequence of A. thaliana T19J18.</title>
        <authorList>
            <person name="Cloud J."/>
            <person name="Graves T."/>
            <person name="Sapetti L."/>
        </authorList>
    </citation>
    <scope>NUCLEOTIDE SEQUENCE</scope>
</reference>
<reference evidence="2" key="5">
    <citation type="submission" date="2000-03" db="EMBL/GenBank/DDBJ databases">
        <authorList>
            <person name="EU Arabidopsis sequencing project"/>
        </authorList>
    </citation>
    <scope>NUCLEOTIDE SEQUENCE</scope>
</reference>
<dbReference type="EMBL" id="AL161501">
    <property type="protein sequence ID" value="CAB80833.1"/>
    <property type="molecule type" value="Genomic_DNA"/>
</dbReference>
<dbReference type="TAIR" id="AT4G04680"/>
<evidence type="ECO:0000313" key="1">
    <source>
        <dbReference type="EMBL" id="AAD48953.1"/>
    </source>
</evidence>
<dbReference type="InterPro" id="IPR016024">
    <property type="entry name" value="ARM-type_fold"/>
</dbReference>
<dbReference type="PIR" id="A85059">
    <property type="entry name" value="A85059"/>
</dbReference>
<dbReference type="AlphaFoldDB" id="Q9S9V2"/>
<protein>
    <submittedName>
        <fullName evidence="2">AT4g04680 protein</fullName>
    </submittedName>
    <submittedName>
        <fullName evidence="1">T19J18.1 protein</fullName>
    </submittedName>
</protein>
<dbReference type="ExpressionAtlas" id="Q9S9V2">
    <property type="expression patterns" value="baseline and differential"/>
</dbReference>
<accession>Q9S9V2</accession>
<dbReference type="PANTHER" id="PTHR16056">
    <property type="entry name" value="REGULATOR OF MICROTUBULE DYNAMICS PROTEIN"/>
    <property type="match status" value="1"/>
</dbReference>
<dbReference type="InterPro" id="IPR011989">
    <property type="entry name" value="ARM-like"/>
</dbReference>
<dbReference type="FunFam" id="1.25.10.10:FF:000348">
    <property type="entry name" value="uncharacterized protein LOC106763108 isoform X2"/>
    <property type="match status" value="1"/>
</dbReference>
<sequence length="287" mass="32396">MLIADNNENAAERLPIVLFSLYDLNFDTCVFASFIKPSSLCLWLKVETAAAMILAEQNVAAEKSGLATSKKGLTLKDLLPQTSHCNAKLRKDALNGLKDLLKNHPAELQSHKYAIIQKLRERIMDDDSLVRDALYQLFESVILPACKNDNQSPMVSLLMPYISCAMAHSSVECYISQLLPLMFLATTFPDISMCYLLQILENYKDNKHKLTYFLLIFTRNRNFLFPSIYRFCFFLLNLRAHTMAKGFLDTGQSPSHNLGQGSTHTTLDQNVKLVKIITESKTSSVSQ</sequence>
<reference evidence="1" key="4">
    <citation type="submission" date="1999-08" db="EMBL/GenBank/DDBJ databases">
        <authorList>
            <person name="Waterston R."/>
        </authorList>
    </citation>
    <scope>NUCLEOTIDE SEQUENCE</scope>
</reference>
<dbReference type="Gene3D" id="1.25.10.10">
    <property type="entry name" value="Leucine-rich Repeat Variant"/>
    <property type="match status" value="1"/>
</dbReference>
<proteinExistence type="predicted"/>
<organism evidence="1">
    <name type="scientific">Arabidopsis thaliana</name>
    <name type="common">Mouse-ear cress</name>
    <dbReference type="NCBI Taxonomy" id="3702"/>
    <lineage>
        <taxon>Eukaryota</taxon>
        <taxon>Viridiplantae</taxon>
        <taxon>Streptophyta</taxon>
        <taxon>Embryophyta</taxon>
        <taxon>Tracheophyta</taxon>
        <taxon>Spermatophyta</taxon>
        <taxon>Magnoliopsida</taxon>
        <taxon>eudicotyledons</taxon>
        <taxon>Gunneridae</taxon>
        <taxon>Pentapetalae</taxon>
        <taxon>rosids</taxon>
        <taxon>malvids</taxon>
        <taxon>Brassicales</taxon>
        <taxon>Brassicaceae</taxon>
        <taxon>Camelineae</taxon>
        <taxon>Arabidopsis</taxon>
    </lineage>
</organism>
<dbReference type="EMBL" id="AF149414">
    <property type="protein sequence ID" value="AAD48953.1"/>
    <property type="molecule type" value="Genomic_DNA"/>
</dbReference>
<reference evidence="1" key="2">
    <citation type="submission" date="1999-05" db="EMBL/GenBank/DDBJ databases">
        <title>The A. thaliana Genome Sequencing Project.</title>
        <authorList>
            <person name="WashU"/>
        </authorList>
    </citation>
    <scope>NUCLEOTIDE SEQUENCE</scope>
</reference>
<dbReference type="SUPFAM" id="SSF48371">
    <property type="entry name" value="ARM repeat"/>
    <property type="match status" value="1"/>
</dbReference>